<protein>
    <submittedName>
        <fullName evidence="1">Uncharacterized protein</fullName>
    </submittedName>
</protein>
<gene>
    <name evidence="1" type="ORF">PHMEG_00022328</name>
</gene>
<reference evidence="2" key="1">
    <citation type="submission" date="2017-03" db="EMBL/GenBank/DDBJ databases">
        <title>Phytopthora megakarya and P. palmivora, two closely related causual agents of cacao black pod achieved similar genome size and gene model numbers by different mechanisms.</title>
        <authorList>
            <person name="Ali S."/>
            <person name="Shao J."/>
            <person name="Larry D.J."/>
            <person name="Kronmiller B."/>
            <person name="Shen D."/>
            <person name="Strem M.D."/>
            <person name="Melnick R.L."/>
            <person name="Guiltinan M.J."/>
            <person name="Tyler B.M."/>
            <person name="Meinhardt L.W."/>
            <person name="Bailey B.A."/>
        </authorList>
    </citation>
    <scope>NUCLEOTIDE SEQUENCE [LARGE SCALE GENOMIC DNA]</scope>
    <source>
        <strain evidence="2">zdho120</strain>
    </source>
</reference>
<proteinExistence type="predicted"/>
<keyword evidence="2" id="KW-1185">Reference proteome</keyword>
<sequence length="77" mass="8666">MDASRLVFDRLAFLRMWQYYATRTDTAKDIITELEKRVIGVGADTNDGMHTAIKAYLEDADVTGLVDKLTASRTCHV</sequence>
<evidence type="ECO:0000313" key="2">
    <source>
        <dbReference type="Proteomes" id="UP000198211"/>
    </source>
</evidence>
<dbReference type="AlphaFoldDB" id="A0A225VM05"/>
<dbReference type="EMBL" id="NBNE01004367">
    <property type="protein sequence ID" value="OWZ05560.1"/>
    <property type="molecule type" value="Genomic_DNA"/>
</dbReference>
<organism evidence="1 2">
    <name type="scientific">Phytophthora megakarya</name>
    <dbReference type="NCBI Taxonomy" id="4795"/>
    <lineage>
        <taxon>Eukaryota</taxon>
        <taxon>Sar</taxon>
        <taxon>Stramenopiles</taxon>
        <taxon>Oomycota</taxon>
        <taxon>Peronosporomycetes</taxon>
        <taxon>Peronosporales</taxon>
        <taxon>Peronosporaceae</taxon>
        <taxon>Phytophthora</taxon>
    </lineage>
</organism>
<evidence type="ECO:0000313" key="1">
    <source>
        <dbReference type="EMBL" id="OWZ05560.1"/>
    </source>
</evidence>
<name>A0A225VM05_9STRA</name>
<accession>A0A225VM05</accession>
<comment type="caution">
    <text evidence="1">The sequence shown here is derived from an EMBL/GenBank/DDBJ whole genome shotgun (WGS) entry which is preliminary data.</text>
</comment>
<dbReference type="Proteomes" id="UP000198211">
    <property type="component" value="Unassembled WGS sequence"/>
</dbReference>